<gene>
    <name evidence="1" type="ORF">JCM19300_1146</name>
</gene>
<dbReference type="EMBL" id="BBNQ01000052">
    <property type="protein sequence ID" value="GAL65168.1"/>
    <property type="molecule type" value="Genomic_DNA"/>
</dbReference>
<accession>A0A090VMB4</accession>
<comment type="caution">
    <text evidence="1">The sequence shown here is derived from an EMBL/GenBank/DDBJ whole genome shotgun (WGS) entry which is preliminary data.</text>
</comment>
<sequence length="273" mass="31429">MYSNELLGKPIFGKELIIENKTTSKLGLNSLDDLIKFKTENNLEVGTYYVGINIYEEIPIHSFGVLETIPIPKNIATVHIHFSKKKEFNYDKGFAVQKYFDGYSHLGFLIVDLPKMKNIIEAEYGDKQLDLVYEFSNTEIIEKLFQEEIIALIWGINPFTYPLYSTNNVEALKPLLGEKFKDEGVFNLKEDIEFFSIIPGYDLKNWHSILKKDYPKIKIYGKGKTVHLSPYALIDSDKSITTTSFLLHRSKEILKEAKPLLNIDLLYDKTVIG</sequence>
<reference evidence="1 2" key="1">
    <citation type="journal article" date="2014" name="Genome Announc.">
        <title>Draft Genome Sequences of Marine Flavobacterium Algibacter lectus Strains SS8 and NR4.</title>
        <authorList>
            <person name="Takatani N."/>
            <person name="Nakanishi M."/>
            <person name="Meirelles P."/>
            <person name="Mino S."/>
            <person name="Suda W."/>
            <person name="Oshima K."/>
            <person name="Hattori M."/>
            <person name="Ohkuma M."/>
            <person name="Hosokawa M."/>
            <person name="Miyashita K."/>
            <person name="Thompson F.L."/>
            <person name="Niwa A."/>
            <person name="Sawabe T."/>
            <person name="Sawabe T."/>
        </authorList>
    </citation>
    <scope>NUCLEOTIDE SEQUENCE [LARGE SCALE GENOMIC DNA]</scope>
    <source>
        <strain evidence="1 2">JCM 19300</strain>
    </source>
</reference>
<protein>
    <submittedName>
        <fullName evidence="1">Uncharacterized protein</fullName>
    </submittedName>
</protein>
<organism evidence="1 2">
    <name type="scientific">Algibacter lectus</name>
    <dbReference type="NCBI Taxonomy" id="221126"/>
    <lineage>
        <taxon>Bacteria</taxon>
        <taxon>Pseudomonadati</taxon>
        <taxon>Bacteroidota</taxon>
        <taxon>Flavobacteriia</taxon>
        <taxon>Flavobacteriales</taxon>
        <taxon>Flavobacteriaceae</taxon>
        <taxon>Algibacter</taxon>
    </lineage>
</organism>
<name>A0A090VMB4_9FLAO</name>
<dbReference type="OrthoDB" id="6852455at2"/>
<dbReference type="AlphaFoldDB" id="A0A090VMB4"/>
<evidence type="ECO:0000313" key="2">
    <source>
        <dbReference type="Proteomes" id="UP000029644"/>
    </source>
</evidence>
<dbReference type="RefSeq" id="WP_052415577.1">
    <property type="nucleotide sequence ID" value="NZ_BBNQ01000052.1"/>
</dbReference>
<dbReference type="Proteomes" id="UP000029644">
    <property type="component" value="Unassembled WGS sequence"/>
</dbReference>
<evidence type="ECO:0000313" key="1">
    <source>
        <dbReference type="EMBL" id="GAL65168.1"/>
    </source>
</evidence>
<proteinExistence type="predicted"/>